<accession>A0A2P1JUP5</accession>
<dbReference type="Proteomes" id="UP000241367">
    <property type="component" value="Segment"/>
</dbReference>
<organism evidence="1 2">
    <name type="scientific">Bacillus phage Anath</name>
    <dbReference type="NCBI Taxonomy" id="2108114"/>
    <lineage>
        <taxon>Viruses</taxon>
        <taxon>Duplodnaviria</taxon>
        <taxon>Heunggongvirae</taxon>
        <taxon>Uroviricota</taxon>
        <taxon>Caudoviricetes</taxon>
        <taxon>Ehrlichviridae</taxon>
        <taxon>Anathvirus</taxon>
        <taxon>Anathvirus anath</taxon>
    </lineage>
</organism>
<evidence type="ECO:0000313" key="2">
    <source>
        <dbReference type="Proteomes" id="UP000241367"/>
    </source>
</evidence>
<protein>
    <submittedName>
        <fullName evidence="1">Uncharacterized protein</fullName>
    </submittedName>
</protein>
<evidence type="ECO:0000313" key="1">
    <source>
        <dbReference type="EMBL" id="AVO23059.1"/>
    </source>
</evidence>
<reference evidence="2" key="1">
    <citation type="submission" date="2018-02" db="EMBL/GenBank/DDBJ databases">
        <authorList>
            <person name="Cohen D.B."/>
            <person name="Kent A.D."/>
        </authorList>
    </citation>
    <scope>NUCLEOTIDE SEQUENCE [LARGE SCALE GENOMIC DNA]</scope>
</reference>
<name>A0A2P1JUP5_9CAUD</name>
<keyword evidence="2" id="KW-1185">Reference proteome</keyword>
<sequence length="75" mass="9103">MGKKKFRKVKVFVNEFHNGRMAMQIYFPPKASLKDIDEYLEMARTIDTKFKEQHPEMTHETTYKLTMIEEKEFQL</sequence>
<dbReference type="EMBL" id="MG983742">
    <property type="protein sequence ID" value="AVO23059.1"/>
    <property type="molecule type" value="Genomic_DNA"/>
</dbReference>
<proteinExistence type="predicted"/>